<proteinExistence type="predicted"/>
<dbReference type="GeneID" id="37125228"/>
<evidence type="ECO:0000313" key="2">
    <source>
        <dbReference type="Proteomes" id="UP000247647"/>
    </source>
</evidence>
<dbReference type="EMBL" id="KZ821452">
    <property type="protein sequence ID" value="PYH36689.1"/>
    <property type="molecule type" value="Genomic_DNA"/>
</dbReference>
<evidence type="ECO:0000313" key="1">
    <source>
        <dbReference type="EMBL" id="PYH36689.1"/>
    </source>
</evidence>
<sequence>MKWGAQLMLFTTSSCTRRMLEGYSADCHAVRGSSNIICRMMQPGSESLTLDSS</sequence>
<dbReference type="RefSeq" id="XP_025482167.1">
    <property type="nucleotide sequence ID" value="XM_025622772.1"/>
</dbReference>
<name>A0A318YQM2_ASPNB</name>
<dbReference type="Proteomes" id="UP000247647">
    <property type="component" value="Unassembled WGS sequence"/>
</dbReference>
<dbReference type="AlphaFoldDB" id="A0A318YQM2"/>
<gene>
    <name evidence="1" type="ORF">BO87DRAFT_374373</name>
</gene>
<reference evidence="1" key="1">
    <citation type="submission" date="2016-12" db="EMBL/GenBank/DDBJ databases">
        <title>The genomes of Aspergillus section Nigri reveals drivers in fungal speciation.</title>
        <authorList>
            <consortium name="DOE Joint Genome Institute"/>
            <person name="Vesth T.C."/>
            <person name="Nybo J."/>
            <person name="Theobald S."/>
            <person name="Brandl J."/>
            <person name="Frisvad J.C."/>
            <person name="Nielsen K.F."/>
            <person name="Lyhne E.K."/>
            <person name="Kogle M.E."/>
            <person name="Kuo A."/>
            <person name="Riley R."/>
            <person name="Clum A."/>
            <person name="Nolan M."/>
            <person name="Lipzen A."/>
            <person name="Salamov A."/>
            <person name="Henrissat B."/>
            <person name="Wiebenga A."/>
            <person name="De Vries R.P."/>
            <person name="Grigoriev I.V."/>
            <person name="Mortensen U.H."/>
            <person name="Andersen M.R."/>
            <person name="Baker S.E."/>
        </authorList>
    </citation>
    <scope>NUCLEOTIDE SEQUENCE [LARGE SCALE GENOMIC DNA]</scope>
    <source>
        <strain evidence="1">CBS 115656</strain>
    </source>
</reference>
<dbReference type="PROSITE" id="PS51257">
    <property type="entry name" value="PROKAR_LIPOPROTEIN"/>
    <property type="match status" value="1"/>
</dbReference>
<organism evidence="1 2">
    <name type="scientific">Aspergillus neoniger (strain CBS 115656)</name>
    <dbReference type="NCBI Taxonomy" id="1448310"/>
    <lineage>
        <taxon>Eukaryota</taxon>
        <taxon>Fungi</taxon>
        <taxon>Dikarya</taxon>
        <taxon>Ascomycota</taxon>
        <taxon>Pezizomycotina</taxon>
        <taxon>Eurotiomycetes</taxon>
        <taxon>Eurotiomycetidae</taxon>
        <taxon>Eurotiales</taxon>
        <taxon>Aspergillaceae</taxon>
        <taxon>Aspergillus</taxon>
        <taxon>Aspergillus subgen. Circumdati</taxon>
    </lineage>
</organism>
<keyword evidence="2" id="KW-1185">Reference proteome</keyword>
<accession>A0A318YQM2</accession>
<protein>
    <submittedName>
        <fullName evidence="1">Uncharacterized protein</fullName>
    </submittedName>
</protein>